<dbReference type="InterPro" id="IPR004895">
    <property type="entry name" value="Prenylated_rab_accept_PRA1"/>
</dbReference>
<protein>
    <submittedName>
        <fullName evidence="1">PRA1 family protein D (AtPRA1.D) (CAMV MOVEMENT PROTEIN-INTERACTING PROTEIN 7) (Prenylated Rab acceptor 5)</fullName>
    </submittedName>
</protein>
<sequence>MAPSEKGQGEPTMTDFAGILLADLSSFTARALKDANQTLTAVETFVSPYTSHLRPWREFLDLELPELDSDADFLQRIVRNIAHFQANYLTIGSCVFALAVYCRTSWLLAMLLLLALWGCYFARGGLDPAWKPLVFGVEATASHRLALMYAGSLSLIFLVFGQVVLVLIGILGTLTMAHALCNATLWRLPATAAPNQQLRAGANAEPQRPDPEFARPSAIV</sequence>
<accession>A0ABP0S2N1</accession>
<dbReference type="PANTHER" id="PTHR19317:SF0">
    <property type="entry name" value="PRENYLATED RAB ACCEPTOR PROTEIN 1"/>
    <property type="match status" value="1"/>
</dbReference>
<gene>
    <name evidence="1" type="ORF">SCF082_LOCUS49650</name>
</gene>
<comment type="caution">
    <text evidence="1">The sequence shown here is derived from an EMBL/GenBank/DDBJ whole genome shotgun (WGS) entry which is preliminary data.</text>
</comment>
<organism evidence="1 2">
    <name type="scientific">Durusdinium trenchii</name>
    <dbReference type="NCBI Taxonomy" id="1381693"/>
    <lineage>
        <taxon>Eukaryota</taxon>
        <taxon>Sar</taxon>
        <taxon>Alveolata</taxon>
        <taxon>Dinophyceae</taxon>
        <taxon>Suessiales</taxon>
        <taxon>Symbiodiniaceae</taxon>
        <taxon>Durusdinium</taxon>
    </lineage>
</organism>
<name>A0ABP0S2N1_9DINO</name>
<keyword evidence="2" id="KW-1185">Reference proteome</keyword>
<proteinExistence type="predicted"/>
<reference evidence="1 2" key="1">
    <citation type="submission" date="2024-02" db="EMBL/GenBank/DDBJ databases">
        <authorList>
            <person name="Chen Y."/>
            <person name="Shah S."/>
            <person name="Dougan E. K."/>
            <person name="Thang M."/>
            <person name="Chan C."/>
        </authorList>
    </citation>
    <scope>NUCLEOTIDE SEQUENCE [LARGE SCALE GENOMIC DNA]</scope>
</reference>
<evidence type="ECO:0000313" key="1">
    <source>
        <dbReference type="EMBL" id="CAK9106595.1"/>
    </source>
</evidence>
<dbReference type="Pfam" id="PF03208">
    <property type="entry name" value="PRA1"/>
    <property type="match status" value="1"/>
</dbReference>
<dbReference type="PANTHER" id="PTHR19317">
    <property type="entry name" value="PRENYLATED RAB ACCEPTOR 1-RELATED"/>
    <property type="match status" value="1"/>
</dbReference>
<dbReference type="Proteomes" id="UP001642464">
    <property type="component" value="Unassembled WGS sequence"/>
</dbReference>
<dbReference type="EMBL" id="CAXAMM010042773">
    <property type="protein sequence ID" value="CAK9106595.1"/>
    <property type="molecule type" value="Genomic_DNA"/>
</dbReference>
<evidence type="ECO:0000313" key="2">
    <source>
        <dbReference type="Proteomes" id="UP001642464"/>
    </source>
</evidence>